<keyword evidence="1" id="KW-0812">Transmembrane</keyword>
<dbReference type="AlphaFoldDB" id="A0A1A8WH21"/>
<dbReference type="EMBL" id="FLQU01000944">
    <property type="protein sequence ID" value="SBS90502.1"/>
    <property type="molecule type" value="Genomic_DNA"/>
</dbReference>
<keyword evidence="1" id="KW-0472">Membrane</keyword>
<evidence type="ECO:0000313" key="2">
    <source>
        <dbReference type="EMBL" id="SBS90502.1"/>
    </source>
</evidence>
<keyword evidence="1" id="KW-1133">Transmembrane helix</keyword>
<proteinExistence type="predicted"/>
<evidence type="ECO:0000256" key="1">
    <source>
        <dbReference type="SAM" id="Phobius"/>
    </source>
</evidence>
<feature type="transmembrane region" description="Helical" evidence="1">
    <location>
        <begin position="256"/>
        <end position="276"/>
    </location>
</feature>
<sequence length="334" mass="38579">MGYCDDTLKSLKLYAVYEGFNKDISEGNTIEKCDELKEKLPNYPKFKDLCYKLSRNLKGVCIALKEKDKNTEGCEYINLWLYDLLIKYNMIDNTNNISLSKVITELPHLWVETNYNQKCDLTKYNISSSDFTLMKLLYDYSLNYSTIDLEIKQNTIDTVCKSHYCTYISKIIHFYKIAESECDPASKKAYCDQFNKVKSKKDPNKLFLSLNCTKDDVDDKLTHIQEFISKELLSFFPQSGGYISADESLTEGTPNVSAKIGFSLFVISIISLFLLYKFTPMGSILRTIIRSKLNSSSFLREKLKIPLLQHNEEFENEKSHNTEHNISYLPFGNG</sequence>
<protein>
    <submittedName>
        <fullName evidence="2">PIR Superfamily Protein</fullName>
    </submittedName>
</protein>
<organism evidence="2 3">
    <name type="scientific">Plasmodium ovale curtisi</name>
    <dbReference type="NCBI Taxonomy" id="864141"/>
    <lineage>
        <taxon>Eukaryota</taxon>
        <taxon>Sar</taxon>
        <taxon>Alveolata</taxon>
        <taxon>Apicomplexa</taxon>
        <taxon>Aconoidasida</taxon>
        <taxon>Haemosporida</taxon>
        <taxon>Plasmodiidae</taxon>
        <taxon>Plasmodium</taxon>
        <taxon>Plasmodium (Plasmodium)</taxon>
    </lineage>
</organism>
<name>A0A1A8WH21_PLAOA</name>
<dbReference type="InterPro" id="IPR008780">
    <property type="entry name" value="Plasmodium_Vir"/>
</dbReference>
<evidence type="ECO:0000313" key="3">
    <source>
        <dbReference type="Proteomes" id="UP000078560"/>
    </source>
</evidence>
<dbReference type="Proteomes" id="UP000078560">
    <property type="component" value="Unassembled WGS sequence"/>
</dbReference>
<dbReference type="Pfam" id="PF05795">
    <property type="entry name" value="Plasmodium_Vir"/>
    <property type="match status" value="1"/>
</dbReference>
<accession>A0A1A8WH21</accession>
<reference evidence="3" key="1">
    <citation type="submission" date="2016-05" db="EMBL/GenBank/DDBJ databases">
        <authorList>
            <person name="Naeem Raeece"/>
        </authorList>
    </citation>
    <scope>NUCLEOTIDE SEQUENCE [LARGE SCALE GENOMIC DNA]</scope>
</reference>
<gene>
    <name evidence="2" type="ORF">POVCU2_0061680</name>
</gene>